<comment type="caution">
    <text evidence="1">The sequence shown here is derived from an EMBL/GenBank/DDBJ whole genome shotgun (WGS) entry which is preliminary data.</text>
</comment>
<keyword evidence="2" id="KW-1185">Reference proteome</keyword>
<evidence type="ECO:0000313" key="1">
    <source>
        <dbReference type="EMBL" id="RTR39484.1"/>
    </source>
</evidence>
<evidence type="ECO:0000313" key="2">
    <source>
        <dbReference type="Proteomes" id="UP000267448"/>
    </source>
</evidence>
<dbReference type="Proteomes" id="UP000267448">
    <property type="component" value="Unassembled WGS sequence"/>
</dbReference>
<reference evidence="1 2" key="1">
    <citation type="submission" date="2018-12" db="EMBL/GenBank/DDBJ databases">
        <authorList>
            <person name="Yu L."/>
        </authorList>
    </citation>
    <scope>NUCLEOTIDE SEQUENCE [LARGE SCALE GENOMIC DNA]</scope>
    <source>
        <strain evidence="1 2">HAW-EB2</strain>
    </source>
</reference>
<name>A0A3S0LN84_9GAMM</name>
<dbReference type="RefSeq" id="WP_126519509.1">
    <property type="nucleotide sequence ID" value="NZ_RXNU01000003.1"/>
</dbReference>
<proteinExistence type="predicted"/>
<organism evidence="1 2">
    <name type="scientific">Shewanella canadensis</name>
    <dbReference type="NCBI Taxonomy" id="271096"/>
    <lineage>
        <taxon>Bacteria</taxon>
        <taxon>Pseudomonadati</taxon>
        <taxon>Pseudomonadota</taxon>
        <taxon>Gammaproteobacteria</taxon>
        <taxon>Alteromonadales</taxon>
        <taxon>Shewanellaceae</taxon>
        <taxon>Shewanella</taxon>
    </lineage>
</organism>
<gene>
    <name evidence="1" type="ORF">EKG38_06660</name>
</gene>
<dbReference type="EMBL" id="RXNU01000003">
    <property type="protein sequence ID" value="RTR39484.1"/>
    <property type="molecule type" value="Genomic_DNA"/>
</dbReference>
<dbReference type="OrthoDB" id="5918584at2"/>
<sequence length="84" mass="9807">MQRFSITRIHTTQGIFRISGEWAQACDDKDENRLRIVNLDMMSTDGWVELDIQQDKCRTLIDELKAQILQHLQDKTKATLSDKT</sequence>
<protein>
    <submittedName>
        <fullName evidence="1">Uncharacterized protein</fullName>
    </submittedName>
</protein>
<accession>A0A3S0LN84</accession>
<dbReference type="AlphaFoldDB" id="A0A3S0LN84"/>